<organism evidence="7 8">
    <name type="scientific">Angiostrongylus cantonensis</name>
    <name type="common">Rat lungworm</name>
    <dbReference type="NCBI Taxonomy" id="6313"/>
    <lineage>
        <taxon>Eukaryota</taxon>
        <taxon>Metazoa</taxon>
        <taxon>Ecdysozoa</taxon>
        <taxon>Nematoda</taxon>
        <taxon>Chromadorea</taxon>
        <taxon>Rhabditida</taxon>
        <taxon>Rhabditina</taxon>
        <taxon>Rhabditomorpha</taxon>
        <taxon>Strongyloidea</taxon>
        <taxon>Metastrongylidae</taxon>
        <taxon>Angiostrongylus</taxon>
    </lineage>
</organism>
<reference evidence="8" key="2">
    <citation type="submission" date="2017-02" db="UniProtKB">
        <authorList>
            <consortium name="WormBaseParasite"/>
        </authorList>
    </citation>
    <scope>IDENTIFICATION</scope>
</reference>
<evidence type="ECO:0000256" key="3">
    <source>
        <dbReference type="ARBA" id="ARBA00022574"/>
    </source>
</evidence>
<dbReference type="PANTHER" id="PTHR18359:SF0">
    <property type="entry name" value="U3 SMALL NUCLEOLAR RNA-ASSOCIATED PROTEIN 18 HOMOLOG"/>
    <property type="match status" value="1"/>
</dbReference>
<accession>A0A0K0DEV6</accession>
<dbReference type="STRING" id="6313.A0A0K0DEV6"/>
<keyword evidence="5" id="KW-0539">Nucleus</keyword>
<keyword evidence="4" id="KW-0677">Repeat</keyword>
<evidence type="ECO:0000256" key="1">
    <source>
        <dbReference type="ARBA" id="ARBA00004604"/>
    </source>
</evidence>
<evidence type="ECO:0000313" key="7">
    <source>
        <dbReference type="Proteomes" id="UP000035642"/>
    </source>
</evidence>
<dbReference type="GO" id="GO:0006364">
    <property type="term" value="P:rRNA processing"/>
    <property type="evidence" value="ECO:0007669"/>
    <property type="project" value="UniProtKB-KW"/>
</dbReference>
<keyword evidence="7" id="KW-1185">Reference proteome</keyword>
<dbReference type="InterPro" id="IPR036322">
    <property type="entry name" value="WD40_repeat_dom_sf"/>
</dbReference>
<sequence>MASTKRPSSQIHPTEVHSAPLWHDDDDVADDIQVPNGKSAVFLHRSSDSGGCVPANEYQTRLRKAFQRQHKGTPKWAKLAITRSPVQPKPDDSDEEVQAVFDDMMRSSIRYVDRDPYLVKDFISTFRCPDVTIGHRDSRQINVVLFHRIRPVVITGGASGKVQLFKNVQFTNFPITSMSLMQGGCSVICGSVRQGYLMKYDLEKGFVVEVKLPKCIPPQNAGRFSLSNDGSLLAMIAHNSQVHVLSSSSMELIKTFSAPADVTSLQFFPGSNREIWAMTVGTKCPYYCHRIVLTIVGLFQWRNVCFLILRSVVKFSPNNLERGEVIIWNLSGSQQMFRDDGAVRGTKIRLSAEGDKVACGSNTGIVNLYDTVDVRKCTDPKPQAVLSNLLTSCDSIAFNHDGQLMAFSSDVKMSNVECVEFSPHSAYMGMGCTNGHLILDSLNYFENY</sequence>
<dbReference type="SUPFAM" id="SSF50978">
    <property type="entry name" value="WD40 repeat-like"/>
    <property type="match status" value="1"/>
</dbReference>
<evidence type="ECO:0000256" key="5">
    <source>
        <dbReference type="ARBA" id="ARBA00023242"/>
    </source>
</evidence>
<dbReference type="InterPro" id="IPR015943">
    <property type="entry name" value="WD40/YVTN_repeat-like_dom_sf"/>
</dbReference>
<protein>
    <submittedName>
        <fullName evidence="8">WD_REPEATS_REGION domain-containing protein</fullName>
    </submittedName>
</protein>
<dbReference type="AlphaFoldDB" id="A0A0K0DEV6"/>
<evidence type="ECO:0000256" key="2">
    <source>
        <dbReference type="ARBA" id="ARBA00022552"/>
    </source>
</evidence>
<keyword evidence="2" id="KW-0698">rRNA processing</keyword>
<evidence type="ECO:0000256" key="4">
    <source>
        <dbReference type="ARBA" id="ARBA00022737"/>
    </source>
</evidence>
<name>A0A0K0DEV6_ANGCA</name>
<feature type="compositionally biased region" description="Polar residues" evidence="6">
    <location>
        <begin position="1"/>
        <end position="12"/>
    </location>
</feature>
<evidence type="ECO:0000256" key="6">
    <source>
        <dbReference type="SAM" id="MobiDB-lite"/>
    </source>
</evidence>
<comment type="subcellular location">
    <subcellularLocation>
        <location evidence="1">Nucleus</location>
        <location evidence="1">Nucleolus</location>
    </subcellularLocation>
</comment>
<dbReference type="Proteomes" id="UP000035642">
    <property type="component" value="Unassembled WGS sequence"/>
</dbReference>
<dbReference type="Gene3D" id="2.130.10.10">
    <property type="entry name" value="YVTN repeat-like/Quinoprotein amine dehydrogenase"/>
    <property type="match status" value="2"/>
</dbReference>
<dbReference type="InterPro" id="IPR045161">
    <property type="entry name" value="Utp18"/>
</dbReference>
<keyword evidence="3" id="KW-0853">WD repeat</keyword>
<feature type="region of interest" description="Disordered" evidence="6">
    <location>
        <begin position="1"/>
        <end position="29"/>
    </location>
</feature>
<dbReference type="GO" id="GO:0034388">
    <property type="term" value="C:Pwp2p-containing subcomplex of 90S preribosome"/>
    <property type="evidence" value="ECO:0007669"/>
    <property type="project" value="TreeGrafter"/>
</dbReference>
<dbReference type="WBParaSite" id="ACAC_0000943401-mRNA-1">
    <property type="protein sequence ID" value="ACAC_0000943401-mRNA-1"/>
    <property type="gene ID" value="ACAC_0000943401"/>
</dbReference>
<evidence type="ECO:0000313" key="8">
    <source>
        <dbReference type="WBParaSite" id="ACAC_0000943401-mRNA-1"/>
    </source>
</evidence>
<proteinExistence type="predicted"/>
<reference evidence="7" key="1">
    <citation type="submission" date="2012-09" db="EMBL/GenBank/DDBJ databases">
        <authorList>
            <person name="Martin A.A."/>
        </authorList>
    </citation>
    <scope>NUCLEOTIDE SEQUENCE</scope>
</reference>
<dbReference type="PANTHER" id="PTHR18359">
    <property type="entry name" value="WD-REPEAT PROTEIN-RELATED"/>
    <property type="match status" value="1"/>
</dbReference>
<dbReference type="GO" id="GO:0032040">
    <property type="term" value="C:small-subunit processome"/>
    <property type="evidence" value="ECO:0007669"/>
    <property type="project" value="TreeGrafter"/>
</dbReference>